<reference evidence="6" key="2">
    <citation type="submission" date="2008-08" db="EMBL/GenBank/DDBJ databases">
        <authorList>
            <consortium name="Diatom Consortium"/>
            <person name="Grigoriev I."/>
            <person name="Grimwood J."/>
            <person name="Kuo A."/>
            <person name="Otillar R.P."/>
            <person name="Salamov A."/>
            <person name="Detter J.C."/>
            <person name="Lindquist E."/>
            <person name="Shapiro H."/>
            <person name="Lucas S."/>
            <person name="Glavina del Rio T."/>
            <person name="Pitluck S."/>
            <person name="Rokhsar D."/>
            <person name="Bowler C."/>
        </authorList>
    </citation>
    <scope>GENOME REANNOTATION</scope>
    <source>
        <strain evidence="6">CCAP 1055/1</strain>
    </source>
</reference>
<feature type="domain" description="UBX" evidence="4">
    <location>
        <begin position="331"/>
        <end position="410"/>
    </location>
</feature>
<dbReference type="eggNOG" id="KOG1363">
    <property type="taxonomic scope" value="Eukaryota"/>
</dbReference>
<dbReference type="InParanoid" id="B7FTU9"/>
<dbReference type="GeneID" id="7197837"/>
<evidence type="ECO:0000313" key="6">
    <source>
        <dbReference type="Proteomes" id="UP000000759"/>
    </source>
</evidence>
<feature type="coiled-coil region" evidence="2">
    <location>
        <begin position="252"/>
        <end position="326"/>
    </location>
</feature>
<sequence length="415" mass="46791">MVSQREEAGHWCTARGTLWSVIAFLPFAVGTVFLSHSCTRQLPFSRQSNTRQTLTQRCLNMLAIVLRLLLYPLRWLIAWIFAGTDEFDGLSDAVTAKAAQQFVTYLQTMAKQNTTGVPGNNRTLADAWVSTGFQAAKEQALATHSLVLVYLHSPLHRESDRFCRDVLCHPLMRRFLSQPHVLALGVSIHTAQGAHLATTLQATAYPLLALLQPQSATALHMLLRAEGAAVTRMSAESLSPYLQVAWQRQQHMAAELETRRLLREQEQELRRQQDEEYQQTLLADQERERIRREEQDEILQTQREEELRQQREVEQTEQALASAKAQLGPEPESGGAVIRFVLPSGAKLNRRFASDETIATLKAFLKVHFHDSNVGIERVALSTNFPRKTYEDDSVTLAEADLTPQAVLMVQDLDA</sequence>
<accession>B7FTU9</accession>
<proteinExistence type="predicted"/>
<dbReference type="PROSITE" id="PS50033">
    <property type="entry name" value="UBX"/>
    <property type="match status" value="1"/>
</dbReference>
<dbReference type="InterPro" id="IPR006577">
    <property type="entry name" value="UAS"/>
</dbReference>
<dbReference type="AlphaFoldDB" id="B7FTU9"/>
<dbReference type="RefSeq" id="XP_002178210.1">
    <property type="nucleotide sequence ID" value="XM_002178174.1"/>
</dbReference>
<keyword evidence="3" id="KW-1133">Transmembrane helix</keyword>
<dbReference type="Gene3D" id="3.40.30.10">
    <property type="entry name" value="Glutaredoxin"/>
    <property type="match status" value="1"/>
</dbReference>
<dbReference type="SMART" id="SM00166">
    <property type="entry name" value="UBX"/>
    <property type="match status" value="1"/>
</dbReference>
<keyword evidence="1 2" id="KW-0175">Coiled coil</keyword>
<dbReference type="PANTHER" id="PTHR23322">
    <property type="entry name" value="FAS-ASSOCIATED PROTEIN"/>
    <property type="match status" value="1"/>
</dbReference>
<evidence type="ECO:0000313" key="5">
    <source>
        <dbReference type="EMBL" id="EEC49875.1"/>
    </source>
</evidence>
<dbReference type="PANTHER" id="PTHR23322:SF1">
    <property type="entry name" value="FAS-ASSOCIATED FACTOR 2"/>
    <property type="match status" value="1"/>
</dbReference>
<gene>
    <name evidence="5" type="ORF">PHATRDRAFT_44360</name>
</gene>
<dbReference type="PaxDb" id="2850-Phatr44360"/>
<evidence type="ECO:0000256" key="2">
    <source>
        <dbReference type="SAM" id="Coils"/>
    </source>
</evidence>
<dbReference type="EMBL" id="CM000607">
    <property type="protein sequence ID" value="EEC49875.1"/>
    <property type="molecule type" value="Genomic_DNA"/>
</dbReference>
<dbReference type="CDD" id="cd01767">
    <property type="entry name" value="UBX"/>
    <property type="match status" value="1"/>
</dbReference>
<dbReference type="SUPFAM" id="SSF52833">
    <property type="entry name" value="Thioredoxin-like"/>
    <property type="match status" value="1"/>
</dbReference>
<dbReference type="GO" id="GO:0036503">
    <property type="term" value="P:ERAD pathway"/>
    <property type="evidence" value="ECO:0007669"/>
    <property type="project" value="TreeGrafter"/>
</dbReference>
<dbReference type="GO" id="GO:0005783">
    <property type="term" value="C:endoplasmic reticulum"/>
    <property type="evidence" value="ECO:0007669"/>
    <property type="project" value="TreeGrafter"/>
</dbReference>
<dbReference type="HOGENOM" id="CLU_047924_1_0_1"/>
<keyword evidence="3" id="KW-0812">Transmembrane</keyword>
<dbReference type="SUPFAM" id="SSF54236">
    <property type="entry name" value="Ubiquitin-like"/>
    <property type="match status" value="1"/>
</dbReference>
<reference evidence="5 6" key="1">
    <citation type="journal article" date="2008" name="Nature">
        <title>The Phaeodactylum genome reveals the evolutionary history of diatom genomes.</title>
        <authorList>
            <person name="Bowler C."/>
            <person name="Allen A.E."/>
            <person name="Badger J.H."/>
            <person name="Grimwood J."/>
            <person name="Jabbari K."/>
            <person name="Kuo A."/>
            <person name="Maheswari U."/>
            <person name="Martens C."/>
            <person name="Maumus F."/>
            <person name="Otillar R.P."/>
            <person name="Rayko E."/>
            <person name="Salamov A."/>
            <person name="Vandepoele K."/>
            <person name="Beszteri B."/>
            <person name="Gruber A."/>
            <person name="Heijde M."/>
            <person name="Katinka M."/>
            <person name="Mock T."/>
            <person name="Valentin K."/>
            <person name="Verret F."/>
            <person name="Berges J.A."/>
            <person name="Brownlee C."/>
            <person name="Cadoret J.P."/>
            <person name="Chiovitti A."/>
            <person name="Choi C.J."/>
            <person name="Coesel S."/>
            <person name="De Martino A."/>
            <person name="Detter J.C."/>
            <person name="Durkin C."/>
            <person name="Falciatore A."/>
            <person name="Fournet J."/>
            <person name="Haruta M."/>
            <person name="Huysman M.J."/>
            <person name="Jenkins B.D."/>
            <person name="Jiroutova K."/>
            <person name="Jorgensen R.E."/>
            <person name="Joubert Y."/>
            <person name="Kaplan A."/>
            <person name="Kroger N."/>
            <person name="Kroth P.G."/>
            <person name="La Roche J."/>
            <person name="Lindquist E."/>
            <person name="Lommer M."/>
            <person name="Martin-Jezequel V."/>
            <person name="Lopez P.J."/>
            <person name="Lucas S."/>
            <person name="Mangogna M."/>
            <person name="McGinnis K."/>
            <person name="Medlin L.K."/>
            <person name="Montsant A."/>
            <person name="Oudot-Le Secq M.P."/>
            <person name="Napoli C."/>
            <person name="Obornik M."/>
            <person name="Parker M.S."/>
            <person name="Petit J.L."/>
            <person name="Porcel B.M."/>
            <person name="Poulsen N."/>
            <person name="Robison M."/>
            <person name="Rychlewski L."/>
            <person name="Rynearson T.A."/>
            <person name="Schmutz J."/>
            <person name="Shapiro H."/>
            <person name="Siaut M."/>
            <person name="Stanley M."/>
            <person name="Sussman M.R."/>
            <person name="Taylor A.R."/>
            <person name="Vardi A."/>
            <person name="von Dassow P."/>
            <person name="Vyverman W."/>
            <person name="Willis A."/>
            <person name="Wyrwicz L.S."/>
            <person name="Rokhsar D.S."/>
            <person name="Weissenbach J."/>
            <person name="Armbrust E.V."/>
            <person name="Green B.R."/>
            <person name="Van de Peer Y."/>
            <person name="Grigoriev I.V."/>
        </authorList>
    </citation>
    <scope>NUCLEOTIDE SEQUENCE [LARGE SCALE GENOMIC DNA]</scope>
    <source>
        <strain evidence="5 6">CCAP 1055/1</strain>
    </source>
</reference>
<feature type="transmembrane region" description="Helical" evidence="3">
    <location>
        <begin position="59"/>
        <end position="82"/>
    </location>
</feature>
<keyword evidence="6" id="KW-1185">Reference proteome</keyword>
<dbReference type="InterPro" id="IPR029071">
    <property type="entry name" value="Ubiquitin-like_domsf"/>
</dbReference>
<feature type="transmembrane region" description="Helical" evidence="3">
    <location>
        <begin position="18"/>
        <end position="38"/>
    </location>
</feature>
<dbReference type="SMART" id="SM00594">
    <property type="entry name" value="UAS"/>
    <property type="match status" value="1"/>
</dbReference>
<evidence type="ECO:0000256" key="1">
    <source>
        <dbReference type="ARBA" id="ARBA00023054"/>
    </source>
</evidence>
<evidence type="ECO:0000259" key="4">
    <source>
        <dbReference type="PROSITE" id="PS50033"/>
    </source>
</evidence>
<protein>
    <recommendedName>
        <fullName evidence="4">UBX domain-containing protein</fullName>
    </recommendedName>
</protein>
<dbReference type="Proteomes" id="UP000000759">
    <property type="component" value="Chromosome 4"/>
</dbReference>
<dbReference type="Pfam" id="PF00789">
    <property type="entry name" value="UBX"/>
    <property type="match status" value="1"/>
</dbReference>
<name>B7FTU9_PHATC</name>
<dbReference type="OrthoDB" id="1026733at2759"/>
<organism evidence="5 6">
    <name type="scientific">Phaeodactylum tricornutum (strain CCAP 1055/1)</name>
    <dbReference type="NCBI Taxonomy" id="556484"/>
    <lineage>
        <taxon>Eukaryota</taxon>
        <taxon>Sar</taxon>
        <taxon>Stramenopiles</taxon>
        <taxon>Ochrophyta</taxon>
        <taxon>Bacillariophyta</taxon>
        <taxon>Bacillariophyceae</taxon>
        <taxon>Bacillariophycidae</taxon>
        <taxon>Naviculales</taxon>
        <taxon>Phaeodactylaceae</taxon>
        <taxon>Phaeodactylum</taxon>
    </lineage>
</organism>
<dbReference type="KEGG" id="pti:PHATRDRAFT_44360"/>
<dbReference type="Gene3D" id="3.10.20.90">
    <property type="entry name" value="Phosphatidylinositol 3-kinase Catalytic Subunit, Chain A, domain 1"/>
    <property type="match status" value="1"/>
</dbReference>
<dbReference type="STRING" id="556484.B7FTU9"/>
<keyword evidence="3" id="KW-0472">Membrane</keyword>
<dbReference type="GO" id="GO:0043130">
    <property type="term" value="F:ubiquitin binding"/>
    <property type="evidence" value="ECO:0007669"/>
    <property type="project" value="TreeGrafter"/>
</dbReference>
<dbReference type="InterPro" id="IPR001012">
    <property type="entry name" value="UBX_dom"/>
</dbReference>
<evidence type="ECO:0000256" key="3">
    <source>
        <dbReference type="SAM" id="Phobius"/>
    </source>
</evidence>
<dbReference type="InterPro" id="IPR050730">
    <property type="entry name" value="UBX_domain-protein"/>
</dbReference>
<dbReference type="InterPro" id="IPR036249">
    <property type="entry name" value="Thioredoxin-like_sf"/>
</dbReference>